<dbReference type="Pfam" id="PF03772">
    <property type="entry name" value="Competence"/>
    <property type="match status" value="1"/>
</dbReference>
<dbReference type="EMBL" id="RHQL01000002">
    <property type="protein sequence ID" value="RRV13070.1"/>
    <property type="molecule type" value="Genomic_DNA"/>
</dbReference>
<gene>
    <name evidence="8" type="ORF">EGJ28_05445</name>
</gene>
<evidence type="ECO:0000256" key="6">
    <source>
        <dbReference type="SAM" id="Phobius"/>
    </source>
</evidence>
<feature type="transmembrane region" description="Helical" evidence="6">
    <location>
        <begin position="442"/>
        <end position="464"/>
    </location>
</feature>
<feature type="transmembrane region" description="Helical" evidence="6">
    <location>
        <begin position="233"/>
        <end position="252"/>
    </location>
</feature>
<dbReference type="InterPro" id="IPR004477">
    <property type="entry name" value="ComEC_N"/>
</dbReference>
<feature type="transmembrane region" description="Helical" evidence="6">
    <location>
        <begin position="20"/>
        <end position="38"/>
    </location>
</feature>
<dbReference type="InterPro" id="IPR052159">
    <property type="entry name" value="Competence_DNA_uptake"/>
</dbReference>
<accession>A0A427E9S7</accession>
<dbReference type="Pfam" id="PF00753">
    <property type="entry name" value="Lactamase_B"/>
    <property type="match status" value="1"/>
</dbReference>
<evidence type="ECO:0000256" key="1">
    <source>
        <dbReference type="ARBA" id="ARBA00004651"/>
    </source>
</evidence>
<dbReference type="NCBIfam" id="TIGR00360">
    <property type="entry name" value="ComEC_N-term"/>
    <property type="match status" value="1"/>
</dbReference>
<dbReference type="Proteomes" id="UP000276506">
    <property type="component" value="Unassembled WGS sequence"/>
</dbReference>
<comment type="caution">
    <text evidence="8">The sequence shown here is derived from an EMBL/GenBank/DDBJ whole genome shotgun (WGS) entry which is preliminary data.</text>
</comment>
<dbReference type="RefSeq" id="WP_125876444.1">
    <property type="nucleotide sequence ID" value="NZ_RHQL01000002.1"/>
</dbReference>
<dbReference type="InterPro" id="IPR001279">
    <property type="entry name" value="Metallo-B-lactamas"/>
</dbReference>
<evidence type="ECO:0000256" key="2">
    <source>
        <dbReference type="ARBA" id="ARBA00022475"/>
    </source>
</evidence>
<dbReference type="InterPro" id="IPR036866">
    <property type="entry name" value="RibonucZ/Hydroxyglut_hydro"/>
</dbReference>
<feature type="domain" description="Metallo-beta-lactamase" evidence="7">
    <location>
        <begin position="503"/>
        <end position="687"/>
    </location>
</feature>
<feature type="transmembrane region" description="Helical" evidence="6">
    <location>
        <begin position="258"/>
        <end position="277"/>
    </location>
</feature>
<dbReference type="Gene3D" id="3.60.15.10">
    <property type="entry name" value="Ribonuclease Z/Hydroxyacylglutathione hydrolase-like"/>
    <property type="match status" value="1"/>
</dbReference>
<reference evidence="8 9" key="1">
    <citation type="submission" date="2018-10" db="EMBL/GenBank/DDBJ databases">
        <title>Transmission dynamics of multidrug resistant bacteria on intensive care unit surfaces.</title>
        <authorList>
            <person name="D'Souza A.W."/>
            <person name="Potter R.F."/>
            <person name="Wallace M."/>
            <person name="Shupe A."/>
            <person name="Patel S."/>
            <person name="Sun S."/>
            <person name="Gul D."/>
            <person name="Kwon J.H."/>
            <person name="Andleeb S."/>
            <person name="Burnham C.-A.D."/>
            <person name="Dantas G."/>
        </authorList>
    </citation>
    <scope>NUCLEOTIDE SEQUENCE [LARGE SCALE GENOMIC DNA]</scope>
    <source>
        <strain evidence="8 9">PX_177</strain>
    </source>
</reference>
<proteinExistence type="predicted"/>
<dbReference type="AlphaFoldDB" id="A0A427E9S7"/>
<evidence type="ECO:0000256" key="5">
    <source>
        <dbReference type="ARBA" id="ARBA00023136"/>
    </source>
</evidence>
<feature type="transmembrane region" description="Helical" evidence="6">
    <location>
        <begin position="385"/>
        <end position="410"/>
    </location>
</feature>
<dbReference type="PANTHER" id="PTHR30619">
    <property type="entry name" value="DNA INTERNALIZATION/COMPETENCE PROTEIN COMEC/REC2"/>
    <property type="match status" value="1"/>
</dbReference>
<evidence type="ECO:0000313" key="8">
    <source>
        <dbReference type="EMBL" id="RRV13070.1"/>
    </source>
</evidence>
<feature type="transmembrane region" description="Helical" evidence="6">
    <location>
        <begin position="304"/>
        <end position="324"/>
    </location>
</feature>
<sequence>MRTWMLALAAGLVLPRFLPALPSVWILCVLGVLGGMLLSRRRWASSGLLLLGFAWACWQCQSAIDDRLPVSQDGRTYWIQGTVSGLPTSTGDVVRFELEDIESRHAGLPSKVRLSWYGGPQVRAGERWRLAARLKRPRGLVNPHAFDYEAWLLARRIGATGSVKAGERLFAPHSVNSWRDRLRLRLMEVSASGRQGAIAALVVGDDSGLSREDWQVLQDTGTVHLMVISGQHIGMLAGLLYGLVALAARWGFWPSRWPWLPCACALALAGALSYGWLAGFDVPVRRACLMVAVVLLWRLRFRHLGVWQPLLLALNGVLLVAPLVSLQPGFWLSFGAVAVLALAFSGRLGRWKWWATLTRAQWAASLGLLPLLLTLGLPVSASGPLANLIAVPWVSLTVPFALLGTLLLPLGAIGETLLWLVGTSLALLFELLSAMATWQPAWLAVGIPIWALLMIGLGVLLMLLPSGVPVRALGLVLLAPLVYPPYSEVAEGRAQVSVLDVGQGLSVLVRTREHALLYDAGPRQGDFDTGERVVFPSLRSLGVKRLDILLLSHADNDHSGGAQAIRRLLPVARTVSGEPQRHATDLNAKPCENGAEWRWNGVRFSLWQWQAARESNQTSCVLLVEANGERVLLTGDIDQAAEQALLLSGQDVKAQWLLLPHHGSRSSSSEPFLRAVEPSAALISRSLHNAFGHPHPTVTARLEASAIDVYDTALHGAIRIDLGDFSVAEIQRAERRFWREK</sequence>
<feature type="transmembrane region" description="Helical" evidence="6">
    <location>
        <begin position="330"/>
        <end position="348"/>
    </location>
</feature>
<keyword evidence="2" id="KW-1003">Cell membrane</keyword>
<keyword evidence="3 6" id="KW-0812">Transmembrane</keyword>
<feature type="transmembrane region" description="Helical" evidence="6">
    <location>
        <begin position="417"/>
        <end position="436"/>
    </location>
</feature>
<protein>
    <submittedName>
        <fullName evidence="8">DNA internalization-related competence protein ComEC/Rec2</fullName>
    </submittedName>
</protein>
<dbReference type="InterPro" id="IPR025405">
    <property type="entry name" value="DUF4131"/>
</dbReference>
<dbReference type="GO" id="GO:0030420">
    <property type="term" value="P:establishment of competence for transformation"/>
    <property type="evidence" value="ECO:0007669"/>
    <property type="project" value="InterPro"/>
</dbReference>
<dbReference type="InterPro" id="IPR035681">
    <property type="entry name" value="ComA-like_MBL"/>
</dbReference>
<feature type="transmembrane region" description="Helical" evidence="6">
    <location>
        <begin position="360"/>
        <end position="379"/>
    </location>
</feature>
<evidence type="ECO:0000256" key="4">
    <source>
        <dbReference type="ARBA" id="ARBA00022989"/>
    </source>
</evidence>
<dbReference type="PANTHER" id="PTHR30619:SF1">
    <property type="entry name" value="RECOMBINATION PROTEIN 2"/>
    <property type="match status" value="1"/>
</dbReference>
<evidence type="ECO:0000256" key="3">
    <source>
        <dbReference type="ARBA" id="ARBA00022692"/>
    </source>
</evidence>
<keyword evidence="4 6" id="KW-1133">Transmembrane helix</keyword>
<dbReference type="Pfam" id="PF13567">
    <property type="entry name" value="DUF4131"/>
    <property type="match status" value="1"/>
</dbReference>
<dbReference type="NCBIfam" id="TIGR00361">
    <property type="entry name" value="ComEC_Rec2"/>
    <property type="match status" value="1"/>
</dbReference>
<dbReference type="CDD" id="cd07731">
    <property type="entry name" value="ComA-like_MBL-fold"/>
    <property type="match status" value="1"/>
</dbReference>
<comment type="subcellular location">
    <subcellularLocation>
        <location evidence="1">Cell membrane</location>
        <topology evidence="1">Multi-pass membrane protein</topology>
    </subcellularLocation>
</comment>
<evidence type="ECO:0000313" key="9">
    <source>
        <dbReference type="Proteomes" id="UP000276506"/>
    </source>
</evidence>
<dbReference type="SUPFAM" id="SSF56281">
    <property type="entry name" value="Metallo-hydrolase/oxidoreductase"/>
    <property type="match status" value="1"/>
</dbReference>
<dbReference type="SMART" id="SM00849">
    <property type="entry name" value="Lactamase_B"/>
    <property type="match status" value="1"/>
</dbReference>
<dbReference type="InterPro" id="IPR004797">
    <property type="entry name" value="Competence_ComEC/Rec2"/>
</dbReference>
<name>A0A427E9S7_9GAMM</name>
<keyword evidence="5 6" id="KW-0472">Membrane</keyword>
<dbReference type="GO" id="GO:0005886">
    <property type="term" value="C:plasma membrane"/>
    <property type="evidence" value="ECO:0007669"/>
    <property type="project" value="UniProtKB-SubCell"/>
</dbReference>
<evidence type="ECO:0000259" key="7">
    <source>
        <dbReference type="SMART" id="SM00849"/>
    </source>
</evidence>
<organism evidence="8 9">
    <name type="scientific">Stutzerimonas xanthomarina</name>
    <dbReference type="NCBI Taxonomy" id="271420"/>
    <lineage>
        <taxon>Bacteria</taxon>
        <taxon>Pseudomonadati</taxon>
        <taxon>Pseudomonadota</taxon>
        <taxon>Gammaproteobacteria</taxon>
        <taxon>Pseudomonadales</taxon>
        <taxon>Pseudomonadaceae</taxon>
        <taxon>Stutzerimonas</taxon>
    </lineage>
</organism>